<feature type="signal peptide" evidence="2">
    <location>
        <begin position="1"/>
        <end position="20"/>
    </location>
</feature>
<evidence type="ECO:0000313" key="4">
    <source>
        <dbReference type="EMBL" id="MBW8687921.1"/>
    </source>
</evidence>
<comment type="caution">
    <text evidence="4">The sequence shown here is derived from an EMBL/GenBank/DDBJ whole genome shotgun (WGS) entry which is preliminary data.</text>
</comment>
<keyword evidence="1" id="KW-0378">Hydrolase</keyword>
<dbReference type="EMBL" id="JAICCF010000005">
    <property type="protein sequence ID" value="MBW8687921.1"/>
    <property type="molecule type" value="Genomic_DNA"/>
</dbReference>
<dbReference type="RefSeq" id="WP_220253236.1">
    <property type="nucleotide sequence ID" value="NZ_JAICCF010000005.1"/>
</dbReference>
<gene>
    <name evidence="4" type="ORF">K1Y79_26520</name>
</gene>
<sequence length="302" mass="33547">MKRTRDLLLLCIMSACSAGAAVGQQSPMPQVVAPGAVLNKVEGKFAFSEGPAVNKAGDVYFTDQPNDKIWKYDTKGRLTLFMDKTGRSNGLFFDQQGNLIACADANNELWSITPDKQVTVLLGQVDNKRLNGPNDLWIDAKGGIYFTDPYYQRDYWERKQPDIPGQHVYYLPKGNSQPVIVEDSIVKPNGIVGTPDGKYLYVADIQANKTYRYDIRPDGQLINRREFVPQGSDGMTLDNQGNLYITGKGVTVYDKTGRLLGNIPVPENWTGNVCFGGKDRKLLFITASTSVYTLRMQVKGVN</sequence>
<feature type="chain" id="PRO_5045407146" evidence="2">
    <location>
        <begin position="21"/>
        <end position="302"/>
    </location>
</feature>
<reference evidence="4 5" key="1">
    <citation type="submission" date="2021-08" db="EMBL/GenBank/DDBJ databases">
        <title>The genome sequence of Chitinophaga sp. B61.</title>
        <authorList>
            <person name="Zhang X."/>
        </authorList>
    </citation>
    <scope>NUCLEOTIDE SEQUENCE [LARGE SCALE GENOMIC DNA]</scope>
    <source>
        <strain evidence="4 5">B61</strain>
    </source>
</reference>
<dbReference type="InterPro" id="IPR011042">
    <property type="entry name" value="6-blade_b-propeller_TolB-like"/>
</dbReference>
<keyword evidence="5" id="KW-1185">Reference proteome</keyword>
<dbReference type="PANTHER" id="PTHR47572:SF4">
    <property type="entry name" value="LACTONASE DRP35"/>
    <property type="match status" value="1"/>
</dbReference>
<dbReference type="Pfam" id="PF08450">
    <property type="entry name" value="SGL"/>
    <property type="match status" value="1"/>
</dbReference>
<dbReference type="InterPro" id="IPR051262">
    <property type="entry name" value="SMP-30/CGR1_Lactonase"/>
</dbReference>
<name>A0ABS7GKK0_9BACT</name>
<keyword evidence="2" id="KW-0732">Signal</keyword>
<feature type="domain" description="SMP-30/Gluconolactonase/LRE-like region" evidence="3">
    <location>
        <begin position="47"/>
        <end position="288"/>
    </location>
</feature>
<evidence type="ECO:0000313" key="5">
    <source>
        <dbReference type="Proteomes" id="UP000812961"/>
    </source>
</evidence>
<protein>
    <submittedName>
        <fullName evidence="4">SMP-30/gluconolactonase/LRE family protein</fullName>
    </submittedName>
</protein>
<evidence type="ECO:0000259" key="3">
    <source>
        <dbReference type="Pfam" id="PF08450"/>
    </source>
</evidence>
<dbReference type="PANTHER" id="PTHR47572">
    <property type="entry name" value="LIPOPROTEIN-RELATED"/>
    <property type="match status" value="1"/>
</dbReference>
<dbReference type="Gene3D" id="2.120.10.30">
    <property type="entry name" value="TolB, C-terminal domain"/>
    <property type="match status" value="1"/>
</dbReference>
<organism evidence="4 5">
    <name type="scientific">Chitinophaga rhizophila</name>
    <dbReference type="NCBI Taxonomy" id="2866212"/>
    <lineage>
        <taxon>Bacteria</taxon>
        <taxon>Pseudomonadati</taxon>
        <taxon>Bacteroidota</taxon>
        <taxon>Chitinophagia</taxon>
        <taxon>Chitinophagales</taxon>
        <taxon>Chitinophagaceae</taxon>
        <taxon>Chitinophaga</taxon>
    </lineage>
</organism>
<proteinExistence type="predicted"/>
<dbReference type="SUPFAM" id="SSF63829">
    <property type="entry name" value="Calcium-dependent phosphotriesterase"/>
    <property type="match status" value="1"/>
</dbReference>
<dbReference type="Proteomes" id="UP000812961">
    <property type="component" value="Unassembled WGS sequence"/>
</dbReference>
<evidence type="ECO:0000256" key="1">
    <source>
        <dbReference type="ARBA" id="ARBA00022801"/>
    </source>
</evidence>
<evidence type="ECO:0000256" key="2">
    <source>
        <dbReference type="SAM" id="SignalP"/>
    </source>
</evidence>
<dbReference type="InterPro" id="IPR013658">
    <property type="entry name" value="SGL"/>
</dbReference>
<accession>A0ABS7GKK0</accession>